<dbReference type="Proteomes" id="UP000325333">
    <property type="component" value="Unassembled WGS sequence"/>
</dbReference>
<organism evidence="1 2">
    <name type="scientific">Azospirillum argentinense</name>
    <dbReference type="NCBI Taxonomy" id="2970906"/>
    <lineage>
        <taxon>Bacteria</taxon>
        <taxon>Pseudomonadati</taxon>
        <taxon>Pseudomonadota</taxon>
        <taxon>Alphaproteobacteria</taxon>
        <taxon>Rhodospirillales</taxon>
        <taxon>Azospirillaceae</taxon>
        <taxon>Azospirillum</taxon>
    </lineage>
</organism>
<sequence length="96" mass="10381">MNGADRCLPHNFAGGGPAWILYGGIGGPDASAGCPRAGSEPRLPAAPVLTTREGFLGNADIRMDRFPSPEETRALAGISRRTVEMFRFFNQFWCHS</sequence>
<proteinExistence type="predicted"/>
<evidence type="ECO:0000313" key="2">
    <source>
        <dbReference type="Proteomes" id="UP000325333"/>
    </source>
</evidence>
<dbReference type="AlphaFoldDB" id="A0A5B0KVR6"/>
<name>A0A5B0KVR6_9PROT</name>
<reference evidence="1 2" key="1">
    <citation type="submission" date="2019-07" db="EMBL/GenBank/DDBJ databases">
        <title>Genome sequencing of the stress-tolerant strain Azospirillum brasilense Az19.</title>
        <authorList>
            <person name="Maroniche G.A."/>
            <person name="Garcia J.E."/>
            <person name="Pagnussat L."/>
            <person name="Amenta M."/>
            <person name="Creus C.M."/>
        </authorList>
    </citation>
    <scope>NUCLEOTIDE SEQUENCE [LARGE SCALE GENOMIC DNA]</scope>
    <source>
        <strain evidence="1 2">Az19</strain>
    </source>
</reference>
<protein>
    <submittedName>
        <fullName evidence="1">Uncharacterized protein</fullName>
    </submittedName>
</protein>
<evidence type="ECO:0000313" key="1">
    <source>
        <dbReference type="EMBL" id="KAA1056091.1"/>
    </source>
</evidence>
<accession>A0A5B0KVR6</accession>
<gene>
    <name evidence="1" type="ORF">FH063_005066</name>
</gene>
<dbReference type="EMBL" id="VEWN01000005">
    <property type="protein sequence ID" value="KAA1056091.1"/>
    <property type="molecule type" value="Genomic_DNA"/>
</dbReference>
<comment type="caution">
    <text evidence="1">The sequence shown here is derived from an EMBL/GenBank/DDBJ whole genome shotgun (WGS) entry which is preliminary data.</text>
</comment>